<protein>
    <submittedName>
        <fullName evidence="1">Uncharacterized protein</fullName>
    </submittedName>
</protein>
<evidence type="ECO:0000313" key="1">
    <source>
        <dbReference type="EMBL" id="CEK81004.1"/>
    </source>
</evidence>
<feature type="non-terminal residue" evidence="1">
    <location>
        <position position="51"/>
    </location>
</feature>
<sequence>MLNKIWKVKGLNLITLEIYRSSVLCVLLYSSEYWKMSHNIIHKLETFQCPM</sequence>
<dbReference type="EMBL" id="HACG01034139">
    <property type="protein sequence ID" value="CEK81004.1"/>
    <property type="molecule type" value="Transcribed_RNA"/>
</dbReference>
<accession>A0A0B7AJ49</accession>
<organism evidence="1">
    <name type="scientific">Arion vulgaris</name>
    <dbReference type="NCBI Taxonomy" id="1028688"/>
    <lineage>
        <taxon>Eukaryota</taxon>
        <taxon>Metazoa</taxon>
        <taxon>Spiralia</taxon>
        <taxon>Lophotrochozoa</taxon>
        <taxon>Mollusca</taxon>
        <taxon>Gastropoda</taxon>
        <taxon>Heterobranchia</taxon>
        <taxon>Euthyneura</taxon>
        <taxon>Panpulmonata</taxon>
        <taxon>Eupulmonata</taxon>
        <taxon>Stylommatophora</taxon>
        <taxon>Helicina</taxon>
        <taxon>Arionoidea</taxon>
        <taxon>Arionidae</taxon>
        <taxon>Arion</taxon>
    </lineage>
</organism>
<proteinExistence type="predicted"/>
<dbReference type="AlphaFoldDB" id="A0A0B7AJ49"/>
<name>A0A0B7AJ49_9EUPU</name>
<gene>
    <name evidence="1" type="primary">ORF123790</name>
</gene>
<reference evidence="1" key="1">
    <citation type="submission" date="2014-12" db="EMBL/GenBank/DDBJ databases">
        <title>Insight into the proteome of Arion vulgaris.</title>
        <authorList>
            <person name="Aradska J."/>
            <person name="Bulat T."/>
            <person name="Smidak R."/>
            <person name="Sarate P."/>
            <person name="Gangsoo J."/>
            <person name="Sialana F."/>
            <person name="Bilban M."/>
            <person name="Lubec G."/>
        </authorList>
    </citation>
    <scope>NUCLEOTIDE SEQUENCE</scope>
    <source>
        <tissue evidence="1">Skin</tissue>
    </source>
</reference>